<dbReference type="OrthoDB" id="463213at2"/>
<proteinExistence type="predicted"/>
<comment type="caution">
    <text evidence="2">The sequence shown here is derived from an EMBL/GenBank/DDBJ whole genome shotgun (WGS) entry which is preliminary data.</text>
</comment>
<keyword evidence="1" id="KW-0812">Transmembrane</keyword>
<dbReference type="AlphaFoldDB" id="A0A1E5QJA8"/>
<reference evidence="2" key="1">
    <citation type="submission" date="2016-09" db="EMBL/GenBank/DDBJ databases">
        <title>Draft genome of thermotolerant cyanobacterium Desertifilum sp. strain IPPAS B-1220.</title>
        <authorList>
            <person name="Sinetova M.A."/>
            <person name="Bolakhan K."/>
            <person name="Zayadan B.K."/>
            <person name="Mironov K.S."/>
            <person name="Ustinova V."/>
            <person name="Kupriyanova E.V."/>
            <person name="Sidorov R.A."/>
            <person name="Skrypnik A.N."/>
            <person name="Gogoleva N.E."/>
            <person name="Gogolev Y.V."/>
            <person name="Los D.A."/>
        </authorList>
    </citation>
    <scope>NUCLEOTIDE SEQUENCE [LARGE SCALE GENOMIC DNA]</scope>
    <source>
        <strain evidence="2">IPPAS B-1220</strain>
    </source>
</reference>
<feature type="transmembrane region" description="Helical" evidence="1">
    <location>
        <begin position="204"/>
        <end position="223"/>
    </location>
</feature>
<organism evidence="2">
    <name type="scientific">Desertifilum tharense IPPAS B-1220</name>
    <dbReference type="NCBI Taxonomy" id="1781255"/>
    <lineage>
        <taxon>Bacteria</taxon>
        <taxon>Bacillati</taxon>
        <taxon>Cyanobacteriota</taxon>
        <taxon>Cyanophyceae</taxon>
        <taxon>Desertifilales</taxon>
        <taxon>Desertifilaceae</taxon>
        <taxon>Desertifilum</taxon>
    </lineage>
</organism>
<evidence type="ECO:0000256" key="1">
    <source>
        <dbReference type="SAM" id="Phobius"/>
    </source>
</evidence>
<protein>
    <submittedName>
        <fullName evidence="2">Uncharacterized protein</fullName>
    </submittedName>
</protein>
<dbReference type="EMBL" id="MJGC01000062">
    <property type="protein sequence ID" value="OEJ74691.1"/>
    <property type="molecule type" value="Genomic_DNA"/>
</dbReference>
<evidence type="ECO:0000313" key="2">
    <source>
        <dbReference type="EMBL" id="OEJ74691.1"/>
    </source>
</evidence>
<accession>A0A1E5QJA8</accession>
<keyword evidence="1" id="KW-0472">Membrane</keyword>
<name>A0A1E5QJA8_9CYAN</name>
<dbReference type="RefSeq" id="WP_069967641.1">
    <property type="nucleotide sequence ID" value="NZ_CM124774.1"/>
</dbReference>
<feature type="transmembrane region" description="Helical" evidence="1">
    <location>
        <begin position="177"/>
        <end position="199"/>
    </location>
</feature>
<gene>
    <name evidence="2" type="ORF">BH720_12980</name>
</gene>
<keyword evidence="1" id="KW-1133">Transmembrane helix</keyword>
<dbReference type="STRING" id="1781255.BH720_12980"/>
<sequence>MAFLLLLGLFKRSSVKPKAPSVQYIRIEEGQVFFYLNPLILSEIQEGKKQGTPLPLSEELLWNTQQLLAVDVQQTYAYPQSGLTFCTYYVEPQSDSQVSPELSKWREKGQIAVRTVLSLEGEILHQIDCHYLSHPQCLELLRTHHWLIAQILKNVPTASPDIVRFSTRRFPRTIREALPIGLALLSVAGAVGAIALFYLNIIPLIPASIVIGLLLLYPLYKLIQWLLS</sequence>